<proteinExistence type="predicted"/>
<dbReference type="RefSeq" id="WP_020197480.1">
    <property type="nucleotide sequence ID" value="NZ_JPRD01000008.1"/>
</dbReference>
<evidence type="ECO:0000313" key="3">
    <source>
        <dbReference type="Proteomes" id="UP000031586"/>
    </source>
</evidence>
<sequence>MLQICSGKMFQGEVEYRNNLRGVLYTNLRLNRDNRLETDAGSLLSTSNLGQSNTIIYELEELIEGNGHSAGVLISHGVDPYILDFSAILSFALNCTASPSYSLTDRLLGEQRGISTHSTPKQIVKRVFDKDVFCNEKDEEHLLAFIKQLIGLKRNTYLGVMSSIRTYVTGMQRIADDFELAYTLLVASIESLAQNFDGHKASWLDYDQRKRRLVDSALADADETTSEKVRAALLDIEHTSLSRRFRDFSLENISPSYYREEATDVLNPISRNDLAKALSNAYQARSQYVHNLRKLPDQLITTDSYTETCRINKKTWLTIQGLSRLARHVITSFIMQQPTVESEVYDYSLERSGIVQMPMAPQYWVGRANLYQGAGSMKLEGFLSQISYQMTIDPKGVVTDLTELLTVVEGKINELKKGDKLSFIALYIIFNGFVSESQRMENSDSFISAHEKLLSAPSAEALVVNLLFNVVPAWDMTAHYECLIMYFRERDNKLKFRCPKLFEAGIILQLAERYRSSGDYSSAIDLVEMAVENYPEHTSLRQFEIEFKLDNHPIEWTEILLPKKEEQVNR</sequence>
<name>A0A0C1ZAY4_9VIBR</name>
<dbReference type="PATRIC" id="fig|1229493.5.peg.5807"/>
<gene>
    <name evidence="2" type="ORF">H735_04410</name>
</gene>
<keyword evidence="1" id="KW-0802">TPR repeat</keyword>
<dbReference type="AlphaFoldDB" id="A0A0C1ZAY4"/>
<dbReference type="EMBL" id="JPRD01000008">
    <property type="protein sequence ID" value="KIF54295.1"/>
    <property type="molecule type" value="Genomic_DNA"/>
</dbReference>
<protein>
    <submittedName>
        <fullName evidence="2">Uncharacterized protein</fullName>
    </submittedName>
</protein>
<dbReference type="PROSITE" id="PS50005">
    <property type="entry name" value="TPR"/>
    <property type="match status" value="1"/>
</dbReference>
<evidence type="ECO:0000313" key="2">
    <source>
        <dbReference type="EMBL" id="KIF54295.1"/>
    </source>
</evidence>
<dbReference type="InterPro" id="IPR019734">
    <property type="entry name" value="TPR_rpt"/>
</dbReference>
<dbReference type="Proteomes" id="UP000031586">
    <property type="component" value="Unassembled WGS sequence"/>
</dbReference>
<reference evidence="2 3" key="1">
    <citation type="submission" date="2014-07" db="EMBL/GenBank/DDBJ databases">
        <title>Unique and conserved regions in Vibrio harveyi and related species in comparison with the shrimp pathogen Vibrio harveyi CAIM 1792.</title>
        <authorList>
            <person name="Espinoza-Valles I."/>
            <person name="Vora G."/>
            <person name="Leekitcharoenphon P."/>
            <person name="Ussery D."/>
            <person name="Hoj L."/>
            <person name="Gomez-Gil B."/>
        </authorList>
    </citation>
    <scope>NUCLEOTIDE SEQUENCE [LARGE SCALE GENOMIC DNA]</scope>
    <source>
        <strain evidence="3">CAIM 1854 / LMG 25443</strain>
    </source>
</reference>
<comment type="caution">
    <text evidence="2">The sequence shown here is derived from an EMBL/GenBank/DDBJ whole genome shotgun (WGS) entry which is preliminary data.</text>
</comment>
<feature type="repeat" description="TPR" evidence="1">
    <location>
        <begin position="504"/>
        <end position="537"/>
    </location>
</feature>
<organism evidence="2 3">
    <name type="scientific">Vibrio owensii CAIM 1854 = LMG 25443</name>
    <dbReference type="NCBI Taxonomy" id="1229493"/>
    <lineage>
        <taxon>Bacteria</taxon>
        <taxon>Pseudomonadati</taxon>
        <taxon>Pseudomonadota</taxon>
        <taxon>Gammaproteobacteria</taxon>
        <taxon>Vibrionales</taxon>
        <taxon>Vibrionaceae</taxon>
        <taxon>Vibrio</taxon>
    </lineage>
</organism>
<accession>A0A0C1ZAY4</accession>
<evidence type="ECO:0000256" key="1">
    <source>
        <dbReference type="PROSITE-ProRule" id="PRU00339"/>
    </source>
</evidence>